<reference evidence="3" key="1">
    <citation type="submission" date="2016-06" db="EMBL/GenBank/DDBJ databases">
        <authorList>
            <person name="Varghese N."/>
            <person name="Submissions Spin"/>
        </authorList>
    </citation>
    <scope>NUCLEOTIDE SEQUENCE [LARGE SCALE GENOMIC DNA]</scope>
    <source>
        <strain evidence="3">DSM 43816</strain>
    </source>
</reference>
<dbReference type="Proteomes" id="UP000198253">
    <property type="component" value="Chromosome I"/>
</dbReference>
<accession>A0A1C4Y5Z4</accession>
<evidence type="ECO:0000256" key="1">
    <source>
        <dbReference type="SAM" id="MobiDB-lite"/>
    </source>
</evidence>
<evidence type="ECO:0000313" key="2">
    <source>
        <dbReference type="EMBL" id="SCF16114.1"/>
    </source>
</evidence>
<dbReference type="InParanoid" id="A0A1C4Y5Z4"/>
<organism evidence="2 3">
    <name type="scientific">Micromonospora echinospora</name>
    <name type="common">Micromonospora purpurea</name>
    <dbReference type="NCBI Taxonomy" id="1877"/>
    <lineage>
        <taxon>Bacteria</taxon>
        <taxon>Bacillati</taxon>
        <taxon>Actinomycetota</taxon>
        <taxon>Actinomycetes</taxon>
        <taxon>Micromonosporales</taxon>
        <taxon>Micromonosporaceae</taxon>
        <taxon>Micromonospora</taxon>
    </lineage>
</organism>
<protein>
    <submittedName>
        <fullName evidence="2">Uncharacterized protein</fullName>
    </submittedName>
</protein>
<feature type="region of interest" description="Disordered" evidence="1">
    <location>
        <begin position="30"/>
        <end position="58"/>
    </location>
</feature>
<gene>
    <name evidence="2" type="ORF">GA0070618_3617</name>
</gene>
<dbReference type="AlphaFoldDB" id="A0A1C4Y5Z4"/>
<dbReference type="EMBL" id="LT607413">
    <property type="protein sequence ID" value="SCF16114.1"/>
    <property type="molecule type" value="Genomic_DNA"/>
</dbReference>
<proteinExistence type="predicted"/>
<evidence type="ECO:0000313" key="3">
    <source>
        <dbReference type="Proteomes" id="UP000198253"/>
    </source>
</evidence>
<name>A0A1C4Y5Z4_MICEC</name>
<keyword evidence="3" id="KW-1185">Reference proteome</keyword>
<sequence length="246" mass="26437">MLVESPGTNAVDGWLRFHVSIRATDGLATMNAHTAPGTGPDRRSNPPAALAAEAARHPGGSVAEIDHTLISDPNGFVPAEAVRGVWKVDADGRLTGEFQPNPNYGPPQDDFTRLVSTGHFLDWLGDDPASAVRESVAEIVDQQVPGATVRWMKITDEPRFLTAGRRAPDDPESLILTRAALAAPFAIGVDSPAGRHDVLWGVHSIVVVGLDRGDRARSRAWFDLWTELDAAEHLLRSRIAEVEPAG</sequence>